<proteinExistence type="predicted"/>
<dbReference type="Proteomes" id="UP000035763">
    <property type="component" value="Unassembled WGS sequence"/>
</dbReference>
<accession>W6JUS2</accession>
<dbReference type="EMBL" id="CAJA01000062">
    <property type="protein sequence ID" value="CCH72321.1"/>
    <property type="molecule type" value="Genomic_DNA"/>
</dbReference>
<keyword evidence="3" id="KW-1185">Reference proteome</keyword>
<sequence>MLKLYAVPPTPRGAIPEARETGRGEPGRVRRKPGLVLVRGPPYNPAPERKPGPAHR</sequence>
<name>W6JUS2_9MICO</name>
<feature type="compositionally biased region" description="Basic and acidic residues" evidence="1">
    <location>
        <begin position="47"/>
        <end position="56"/>
    </location>
</feature>
<gene>
    <name evidence="2" type="ORF">BN11_1540001</name>
</gene>
<feature type="compositionally biased region" description="Basic and acidic residues" evidence="1">
    <location>
        <begin position="17"/>
        <end position="28"/>
    </location>
</feature>
<comment type="caution">
    <text evidence="2">The sequence shown here is derived from an EMBL/GenBank/DDBJ whole genome shotgun (WGS) entry which is preliminary data.</text>
</comment>
<evidence type="ECO:0000256" key="1">
    <source>
        <dbReference type="SAM" id="MobiDB-lite"/>
    </source>
</evidence>
<reference evidence="2 3" key="1">
    <citation type="journal article" date="2013" name="ISME J.">
        <title>A metabolic model for members of the genus Tetrasphaera involved in enhanced biological phosphorus removal.</title>
        <authorList>
            <person name="Kristiansen R."/>
            <person name="Nguyen H.T.T."/>
            <person name="Saunders A.M."/>
            <person name="Nielsen J.L."/>
            <person name="Wimmer R."/>
            <person name="Le V.Q."/>
            <person name="McIlroy S.J."/>
            <person name="Petrovski S."/>
            <person name="Seviour R.J."/>
            <person name="Calteau A."/>
            <person name="Nielsen K.L."/>
            <person name="Nielsen P.H."/>
        </authorList>
    </citation>
    <scope>NUCLEOTIDE SEQUENCE [LARGE SCALE GENOMIC DNA]</scope>
    <source>
        <strain evidence="2 3">Ben110</strain>
    </source>
</reference>
<protein>
    <submittedName>
        <fullName evidence="2">Uncharacterized protein</fullName>
    </submittedName>
</protein>
<dbReference type="AlphaFoldDB" id="W6JUS2"/>
<evidence type="ECO:0000313" key="3">
    <source>
        <dbReference type="Proteomes" id="UP000035763"/>
    </source>
</evidence>
<organism evidence="2 3">
    <name type="scientific">Nostocoides australiense Ben110</name>
    <dbReference type="NCBI Taxonomy" id="1193182"/>
    <lineage>
        <taxon>Bacteria</taxon>
        <taxon>Bacillati</taxon>
        <taxon>Actinomycetota</taxon>
        <taxon>Actinomycetes</taxon>
        <taxon>Micrococcales</taxon>
        <taxon>Intrasporangiaceae</taxon>
        <taxon>Nostocoides</taxon>
    </lineage>
</organism>
<feature type="region of interest" description="Disordered" evidence="1">
    <location>
        <begin position="1"/>
        <end position="56"/>
    </location>
</feature>
<evidence type="ECO:0000313" key="2">
    <source>
        <dbReference type="EMBL" id="CCH72321.1"/>
    </source>
</evidence>